<proteinExistence type="predicted"/>
<organism evidence="2 3">
    <name type="scientific">Subsaximicrobium wynnwilliamsii</name>
    <dbReference type="NCBI Taxonomy" id="291179"/>
    <lineage>
        <taxon>Bacteria</taxon>
        <taxon>Pseudomonadati</taxon>
        <taxon>Bacteroidota</taxon>
        <taxon>Flavobacteriia</taxon>
        <taxon>Flavobacteriales</taxon>
        <taxon>Flavobacteriaceae</taxon>
        <taxon>Subsaximicrobium</taxon>
    </lineage>
</organism>
<dbReference type="EMBL" id="VORO01000002">
    <property type="protein sequence ID" value="TXD90726.1"/>
    <property type="molecule type" value="Genomic_DNA"/>
</dbReference>
<keyword evidence="1" id="KW-0472">Membrane</keyword>
<evidence type="ECO:0000313" key="3">
    <source>
        <dbReference type="Proteomes" id="UP000321578"/>
    </source>
</evidence>
<comment type="caution">
    <text evidence="2">The sequence shown here is derived from an EMBL/GenBank/DDBJ whole genome shotgun (WGS) entry which is preliminary data.</text>
</comment>
<sequence>MKVVVSKSMLPKGYLGITLCPFIVLKYKYLKSDAVFMNHERIHLQQQLELLILPFFIIYVMEFFLRLLFLRNWSQAYRSISFEKEAYANDGNLDYLKSRPFWRFIKFI</sequence>
<reference evidence="2 3" key="1">
    <citation type="submission" date="2019-08" db="EMBL/GenBank/DDBJ databases">
        <title>Genomes of Subsaximicrobium wynnwilliamsii strains.</title>
        <authorList>
            <person name="Bowman J.P."/>
        </authorList>
    </citation>
    <scope>NUCLEOTIDE SEQUENCE [LARGE SCALE GENOMIC DNA]</scope>
    <source>
        <strain evidence="2 3">2-80-2</strain>
    </source>
</reference>
<gene>
    <name evidence="2" type="ORF">ESY86_01825</name>
</gene>
<protein>
    <recommendedName>
        <fullName evidence="4">DUF4157 domain-containing protein</fullName>
    </recommendedName>
</protein>
<keyword evidence="1" id="KW-0812">Transmembrane</keyword>
<accession>A0A5C6ZNY2</accession>
<name>A0A5C6ZNY2_9FLAO</name>
<dbReference type="OrthoDB" id="1027344at2"/>
<feature type="transmembrane region" description="Helical" evidence="1">
    <location>
        <begin position="50"/>
        <end position="69"/>
    </location>
</feature>
<dbReference type="AlphaFoldDB" id="A0A5C6ZNY2"/>
<evidence type="ECO:0000313" key="2">
    <source>
        <dbReference type="EMBL" id="TXD90726.1"/>
    </source>
</evidence>
<keyword evidence="3" id="KW-1185">Reference proteome</keyword>
<dbReference type="Proteomes" id="UP000321578">
    <property type="component" value="Unassembled WGS sequence"/>
</dbReference>
<evidence type="ECO:0008006" key="4">
    <source>
        <dbReference type="Google" id="ProtNLM"/>
    </source>
</evidence>
<feature type="transmembrane region" description="Helical" evidence="1">
    <location>
        <begin position="12"/>
        <end position="30"/>
    </location>
</feature>
<evidence type="ECO:0000256" key="1">
    <source>
        <dbReference type="SAM" id="Phobius"/>
    </source>
</evidence>
<keyword evidence="1" id="KW-1133">Transmembrane helix</keyword>